<gene>
    <name evidence="1" type="ORF">SDC9_136061</name>
</gene>
<protein>
    <submittedName>
        <fullName evidence="1">Uncharacterized protein</fullName>
    </submittedName>
</protein>
<accession>A0A645DI66</accession>
<dbReference type="AlphaFoldDB" id="A0A645DI66"/>
<sequence length="161" mass="19136">MKEHWNNLVEQIQKTIDDDAAVINGLRSGPDVAKIKKNFERNVKTLSKLIEEFSVFVPDPESEKIEMPFESEEFAENWEDYKAFLYEVYQVILLPREERRRLNYLNKISGRKEEEALELIDFYIRNRCKTILIPKNFQLNNDQPGDEPEVENPFTLKQKII</sequence>
<dbReference type="EMBL" id="VSSQ01036465">
    <property type="protein sequence ID" value="MPM88957.1"/>
    <property type="molecule type" value="Genomic_DNA"/>
</dbReference>
<name>A0A645DI66_9ZZZZ</name>
<evidence type="ECO:0000313" key="1">
    <source>
        <dbReference type="EMBL" id="MPM88957.1"/>
    </source>
</evidence>
<organism evidence="1">
    <name type="scientific">bioreactor metagenome</name>
    <dbReference type="NCBI Taxonomy" id="1076179"/>
    <lineage>
        <taxon>unclassified sequences</taxon>
        <taxon>metagenomes</taxon>
        <taxon>ecological metagenomes</taxon>
    </lineage>
</organism>
<reference evidence="1" key="1">
    <citation type="submission" date="2019-08" db="EMBL/GenBank/DDBJ databases">
        <authorList>
            <person name="Kucharzyk K."/>
            <person name="Murdoch R.W."/>
            <person name="Higgins S."/>
            <person name="Loffler F."/>
        </authorList>
    </citation>
    <scope>NUCLEOTIDE SEQUENCE</scope>
</reference>
<comment type="caution">
    <text evidence="1">The sequence shown here is derived from an EMBL/GenBank/DDBJ whole genome shotgun (WGS) entry which is preliminary data.</text>
</comment>
<proteinExistence type="predicted"/>